<proteinExistence type="inferred from homology"/>
<comment type="similarity">
    <text evidence="1">Belongs to the polypeptide deformylase family.</text>
</comment>
<accession>A0A6J7WZD1</accession>
<dbReference type="PANTHER" id="PTHR10458:SF22">
    <property type="entry name" value="PEPTIDE DEFORMYLASE"/>
    <property type="match status" value="1"/>
</dbReference>
<protein>
    <submittedName>
        <fullName evidence="2">Def N-formylmethionyl-tRNA deformylase</fullName>
    </submittedName>
</protein>
<reference evidence="2" key="1">
    <citation type="submission" date="2020-05" db="EMBL/GenBank/DDBJ databases">
        <authorList>
            <person name="Chiriac C."/>
            <person name="Salcher M."/>
            <person name="Ghai R."/>
            <person name="Kavagutti S V."/>
        </authorList>
    </citation>
    <scope>NUCLEOTIDE SEQUENCE</scope>
</reference>
<dbReference type="CDD" id="cd00487">
    <property type="entry name" value="Pep_deformylase"/>
    <property type="match status" value="1"/>
</dbReference>
<name>A0A6J7WZD1_9CAUD</name>
<dbReference type="PRINTS" id="PR01576">
    <property type="entry name" value="PDEFORMYLASE"/>
</dbReference>
<dbReference type="PIRSF" id="PIRSF004749">
    <property type="entry name" value="Pep_def"/>
    <property type="match status" value="1"/>
</dbReference>
<gene>
    <name evidence="2" type="ORF">UFOVP247_162</name>
</gene>
<dbReference type="PANTHER" id="PTHR10458">
    <property type="entry name" value="PEPTIDE DEFORMYLASE"/>
    <property type="match status" value="1"/>
</dbReference>
<dbReference type="Pfam" id="PF01327">
    <property type="entry name" value="Pep_deformylase"/>
    <property type="match status" value="1"/>
</dbReference>
<dbReference type="Gene3D" id="3.90.45.10">
    <property type="entry name" value="Peptide deformylase"/>
    <property type="match status" value="1"/>
</dbReference>
<evidence type="ECO:0000313" key="2">
    <source>
        <dbReference type="EMBL" id="CAB5221424.1"/>
    </source>
</evidence>
<sequence>MTEIVKYPNELLSTPTIDFNFINPQIDPYELVQEMLKTMNESKGIGLSANQIGHRLKVFVMRGADQNYACFNPKIVHLSDDHNTLEEGCLSFPGINVKIKRANTVRLRFSTASGGIDTKTFAGLTARVVQHEMDHLDGVLFFNRANRYHREKAMKGYYNGKLRINA</sequence>
<dbReference type="InterPro" id="IPR036821">
    <property type="entry name" value="Peptide_deformylase_sf"/>
</dbReference>
<dbReference type="NCBIfam" id="NF001159">
    <property type="entry name" value="PRK00150.1-3"/>
    <property type="match status" value="1"/>
</dbReference>
<organism evidence="2">
    <name type="scientific">uncultured Caudovirales phage</name>
    <dbReference type="NCBI Taxonomy" id="2100421"/>
    <lineage>
        <taxon>Viruses</taxon>
        <taxon>Duplodnaviria</taxon>
        <taxon>Heunggongvirae</taxon>
        <taxon>Uroviricota</taxon>
        <taxon>Caudoviricetes</taxon>
        <taxon>Peduoviridae</taxon>
        <taxon>Maltschvirus</taxon>
        <taxon>Maltschvirus maltsch</taxon>
    </lineage>
</organism>
<evidence type="ECO:0000256" key="1">
    <source>
        <dbReference type="ARBA" id="ARBA00010759"/>
    </source>
</evidence>
<dbReference type="GO" id="GO:0042586">
    <property type="term" value="F:peptide deformylase activity"/>
    <property type="evidence" value="ECO:0007669"/>
    <property type="project" value="InterPro"/>
</dbReference>
<dbReference type="NCBIfam" id="TIGR00079">
    <property type="entry name" value="pept_deformyl"/>
    <property type="match status" value="1"/>
</dbReference>
<dbReference type="EMBL" id="LR798288">
    <property type="protein sequence ID" value="CAB5221424.1"/>
    <property type="molecule type" value="Genomic_DNA"/>
</dbReference>
<dbReference type="InterPro" id="IPR023635">
    <property type="entry name" value="Peptide_deformylase"/>
</dbReference>
<dbReference type="HAMAP" id="MF_00163">
    <property type="entry name" value="Pep_deformylase"/>
    <property type="match status" value="1"/>
</dbReference>
<dbReference type="SUPFAM" id="SSF56420">
    <property type="entry name" value="Peptide deformylase"/>
    <property type="match status" value="1"/>
</dbReference>